<comment type="caution">
    <text evidence="12">The sequence shown here is derived from an EMBL/GenBank/DDBJ whole genome shotgun (WGS) entry which is preliminary data.</text>
</comment>
<dbReference type="AlphaFoldDB" id="A0A397SLT8"/>
<evidence type="ECO:0000313" key="13">
    <source>
        <dbReference type="Proteomes" id="UP000265703"/>
    </source>
</evidence>
<comment type="similarity">
    <text evidence="1">Belongs to the NAPRTase family.</text>
</comment>
<evidence type="ECO:0000256" key="2">
    <source>
        <dbReference type="ARBA" id="ARBA00022642"/>
    </source>
</evidence>
<dbReference type="EMBL" id="QKYT01000562">
    <property type="protein sequence ID" value="RIA83544.1"/>
    <property type="molecule type" value="Genomic_DNA"/>
</dbReference>
<dbReference type="NCBIfam" id="NF006629">
    <property type="entry name" value="PRK09198.1"/>
    <property type="match status" value="1"/>
</dbReference>
<feature type="domain" description="Nicotinate/nicotinamide phosphoribosyltransferase" evidence="10">
    <location>
        <begin position="184"/>
        <end position="453"/>
    </location>
</feature>
<dbReference type="InterPro" id="IPR041529">
    <property type="entry name" value="DUF5598"/>
</dbReference>
<feature type="binding site" evidence="9">
    <location>
        <begin position="300"/>
        <end position="302"/>
    </location>
    <ligand>
        <name>beta-nicotinamide D-ribonucleotide</name>
        <dbReference type="ChEBI" id="CHEBI:14649"/>
    </ligand>
</feature>
<protein>
    <recommendedName>
        <fullName evidence="7">Nicotinamide phosphoribosyltransferase</fullName>
        <ecNumber evidence="6">2.4.2.12</ecNumber>
    </recommendedName>
</protein>
<evidence type="ECO:0000313" key="12">
    <source>
        <dbReference type="EMBL" id="RIA83544.1"/>
    </source>
</evidence>
<proteinExistence type="inferred from homology"/>
<keyword evidence="3 12" id="KW-0328">Glycosyltransferase</keyword>
<gene>
    <name evidence="12" type="ORF">C1645_786044</name>
</gene>
<sequence length="502" mass="56159">MSGFLGIPLMVMTDSYKTTHWALYPEAKKCVAYGEFRKGYNGDKEDTRILFYGIRYIIENHIAIKWTKKDVELAETFFATHNAGFTAFPFPKDLFLKFIEENDGYFPVKIESLPEGTSCYVHTPVFQITAEKEYSLLVTYLETIITMAWYPATVGTLSRRARDRIEKAYRDTVDDDGFWTLESRLHDFGFRGCTCIEQSVIGGSAHLLNFSGTDTMSAAYYVQFSLNNGKPIATSIPATEHSVMTAHKTERDAILREISTYGSGVFACVMDSYDYSNALDKVLPSIAKQKLEKGGFMVLRPDSGDPVEVVLMGLRSAEKVFGSDVNKKGYKVIRGASVIQGDAVTIESLEAILNAVKEAGFSAQNVAFGMGGGLLQKLNRDTMSFATKLSHITYADGTTRDIMKTPKTDTGKISLPGEFGVKKNKQGIPIVYPKEYCSENDPENLLKVVYDNGKVCEWEDFETIRNRVAKEWPSLPLSYDNISPELKIKIEKIVQEIKTTQS</sequence>
<dbReference type="InterPro" id="IPR036068">
    <property type="entry name" value="Nicotinate_pribotase-like_C"/>
</dbReference>
<dbReference type="PIRSF" id="PIRSF005943">
    <property type="entry name" value="NMPRT"/>
    <property type="match status" value="1"/>
</dbReference>
<dbReference type="OrthoDB" id="193380at2759"/>
<evidence type="ECO:0000256" key="8">
    <source>
        <dbReference type="ARBA" id="ARBA00047835"/>
    </source>
</evidence>
<keyword evidence="13" id="KW-1185">Reference proteome</keyword>
<dbReference type="PANTHER" id="PTHR43816:SF1">
    <property type="entry name" value="NICOTINAMIDE PHOSPHORIBOSYLTRANSFERASE"/>
    <property type="match status" value="1"/>
</dbReference>
<feature type="binding site" evidence="9">
    <location>
        <position position="191"/>
    </location>
    <ligand>
        <name>diphosphate</name>
        <dbReference type="ChEBI" id="CHEBI:33019"/>
    </ligand>
</feature>
<feature type="binding site" evidence="9">
    <location>
        <position position="380"/>
    </location>
    <ligand>
        <name>beta-nicotinamide D-ribonucleotide</name>
        <dbReference type="ChEBI" id="CHEBI:14649"/>
    </ligand>
</feature>
<evidence type="ECO:0000256" key="4">
    <source>
        <dbReference type="ARBA" id="ARBA00022679"/>
    </source>
</evidence>
<dbReference type="Proteomes" id="UP000265703">
    <property type="component" value="Unassembled WGS sequence"/>
</dbReference>
<feature type="binding site" evidence="9">
    <location>
        <position position="372"/>
    </location>
    <ligand>
        <name>beta-nicotinamide D-ribonucleotide</name>
        <dbReference type="ChEBI" id="CHEBI:14649"/>
    </ligand>
</feature>
<dbReference type="STRING" id="658196.A0A397SLT8"/>
<name>A0A397SLT8_9GLOM</name>
<dbReference type="PANTHER" id="PTHR43816">
    <property type="entry name" value="NICOTINAMIDE PHOSPHORIBOSYLTRANSFERASE"/>
    <property type="match status" value="1"/>
</dbReference>
<organism evidence="12 13">
    <name type="scientific">Glomus cerebriforme</name>
    <dbReference type="NCBI Taxonomy" id="658196"/>
    <lineage>
        <taxon>Eukaryota</taxon>
        <taxon>Fungi</taxon>
        <taxon>Fungi incertae sedis</taxon>
        <taxon>Mucoromycota</taxon>
        <taxon>Glomeromycotina</taxon>
        <taxon>Glomeromycetes</taxon>
        <taxon>Glomerales</taxon>
        <taxon>Glomeraceae</taxon>
        <taxon>Glomus</taxon>
    </lineage>
</organism>
<keyword evidence="2" id="KW-0662">Pyridine nucleotide biosynthesis</keyword>
<feature type="domain" description="Nicotinamide phosphoribosyltransferase N-terminal" evidence="11">
    <location>
        <begin position="9"/>
        <end position="110"/>
    </location>
</feature>
<evidence type="ECO:0000256" key="5">
    <source>
        <dbReference type="ARBA" id="ARBA00035007"/>
    </source>
</evidence>
<dbReference type="GO" id="GO:0009435">
    <property type="term" value="P:NAD+ biosynthetic process"/>
    <property type="evidence" value="ECO:0007669"/>
    <property type="project" value="UniProtKB-UniPathway"/>
</dbReference>
<keyword evidence="4 12" id="KW-0808">Transferase</keyword>
<dbReference type="Gene3D" id="3.20.20.70">
    <property type="entry name" value="Aldolase class I"/>
    <property type="match status" value="1"/>
</dbReference>
<evidence type="ECO:0000256" key="7">
    <source>
        <dbReference type="ARBA" id="ARBA00035036"/>
    </source>
</evidence>
<feature type="binding site" evidence="9">
    <location>
        <begin position="341"/>
        <end position="342"/>
    </location>
    <ligand>
        <name>beta-nicotinamide D-ribonucleotide</name>
        <dbReference type="ChEBI" id="CHEBI:14649"/>
    </ligand>
</feature>
<dbReference type="InterPro" id="IPR041525">
    <property type="entry name" value="N/Namide_PRibTrfase"/>
</dbReference>
<comment type="catalytic activity">
    <reaction evidence="8">
        <text>beta-nicotinamide D-ribonucleotide + diphosphate = 5-phospho-alpha-D-ribose 1-diphosphate + nicotinamide + H(+)</text>
        <dbReference type="Rhea" id="RHEA:16149"/>
        <dbReference type="ChEBI" id="CHEBI:14649"/>
        <dbReference type="ChEBI" id="CHEBI:15378"/>
        <dbReference type="ChEBI" id="CHEBI:17154"/>
        <dbReference type="ChEBI" id="CHEBI:33019"/>
        <dbReference type="ChEBI" id="CHEBI:58017"/>
        <dbReference type="EC" id="2.4.2.12"/>
    </reaction>
    <physiologicalReaction direction="right-to-left" evidence="8">
        <dbReference type="Rhea" id="RHEA:16151"/>
    </physiologicalReaction>
</comment>
<dbReference type="Pfam" id="PF04095">
    <property type="entry name" value="NAPRTase"/>
    <property type="match status" value="1"/>
</dbReference>
<dbReference type="InterPro" id="IPR016471">
    <property type="entry name" value="Nicotinamide_PRibTrfase"/>
</dbReference>
<dbReference type="UniPathway" id="UPA00253"/>
<evidence type="ECO:0000256" key="3">
    <source>
        <dbReference type="ARBA" id="ARBA00022676"/>
    </source>
</evidence>
<dbReference type="GO" id="GO:0047280">
    <property type="term" value="F:nicotinamide phosphoribosyltransferase activity"/>
    <property type="evidence" value="ECO:0007669"/>
    <property type="project" value="UniProtKB-EC"/>
</dbReference>
<evidence type="ECO:0000256" key="9">
    <source>
        <dbReference type="PIRSR" id="PIRSR005943-1"/>
    </source>
</evidence>
<reference evidence="12 13" key="1">
    <citation type="submission" date="2018-06" db="EMBL/GenBank/DDBJ databases">
        <title>Comparative genomics reveals the genomic features of Rhizophagus irregularis, R. cerebriforme, R. diaphanum and Gigaspora rosea, and their symbiotic lifestyle signature.</title>
        <authorList>
            <person name="Morin E."/>
            <person name="San Clemente H."/>
            <person name="Chen E.C.H."/>
            <person name="De La Providencia I."/>
            <person name="Hainaut M."/>
            <person name="Kuo A."/>
            <person name="Kohler A."/>
            <person name="Murat C."/>
            <person name="Tang N."/>
            <person name="Roy S."/>
            <person name="Loubradou J."/>
            <person name="Henrissat B."/>
            <person name="Grigoriev I.V."/>
            <person name="Corradi N."/>
            <person name="Roux C."/>
            <person name="Martin F.M."/>
        </authorList>
    </citation>
    <scope>NUCLEOTIDE SEQUENCE [LARGE SCALE GENOMIC DNA]</scope>
    <source>
        <strain evidence="12 13">DAOM 227022</strain>
    </source>
</reference>
<dbReference type="EC" id="2.4.2.12" evidence="6"/>
<accession>A0A397SLT8</accession>
<dbReference type="InterPro" id="IPR013785">
    <property type="entry name" value="Aldolase_TIM"/>
</dbReference>
<evidence type="ECO:0000259" key="11">
    <source>
        <dbReference type="Pfam" id="PF18127"/>
    </source>
</evidence>
<dbReference type="SUPFAM" id="SSF51690">
    <property type="entry name" value="Nicotinate/Quinolinate PRTase C-terminal domain-like"/>
    <property type="match status" value="1"/>
</dbReference>
<evidence type="ECO:0000256" key="1">
    <source>
        <dbReference type="ARBA" id="ARBA00010897"/>
    </source>
</evidence>
<comment type="pathway">
    <text evidence="5">Cofactor biosynthesis; NAD(+) biosynthesis; nicotinamide D-ribonucleotide from 5-phospho-alpha-D-ribose 1-diphosphate and nicotinamide: step 1/1.</text>
</comment>
<evidence type="ECO:0000259" key="10">
    <source>
        <dbReference type="Pfam" id="PF04095"/>
    </source>
</evidence>
<feature type="binding site" evidence="9">
    <location>
        <position position="214"/>
    </location>
    <ligand>
        <name>beta-nicotinamide D-ribonucleotide</name>
        <dbReference type="ChEBI" id="CHEBI:14649"/>
    </ligand>
</feature>
<feature type="binding site" evidence="9">
    <location>
        <position position="241"/>
    </location>
    <ligand>
        <name>diphosphate</name>
        <dbReference type="ChEBI" id="CHEBI:33019"/>
    </ligand>
</feature>
<evidence type="ECO:0000256" key="6">
    <source>
        <dbReference type="ARBA" id="ARBA00035024"/>
    </source>
</evidence>
<dbReference type="Pfam" id="PF18127">
    <property type="entry name" value="NAMPT_N"/>
    <property type="match status" value="1"/>
</dbReference>
<feature type="binding site" evidence="9">
    <location>
        <position position="300"/>
    </location>
    <ligand>
        <name>diphosphate</name>
        <dbReference type="ChEBI" id="CHEBI:33019"/>
    </ligand>
</feature>